<proteinExistence type="predicted"/>
<dbReference type="Gene3D" id="2.60.40.10">
    <property type="entry name" value="Immunoglobulins"/>
    <property type="match status" value="2"/>
</dbReference>
<dbReference type="Gene3D" id="1.10.760.10">
    <property type="entry name" value="Cytochrome c-like domain"/>
    <property type="match status" value="1"/>
</dbReference>
<accession>A0A0G9KPR5</accession>
<dbReference type="InterPro" id="IPR014756">
    <property type="entry name" value="Ig_E-set"/>
</dbReference>
<dbReference type="NCBIfam" id="TIGR03908">
    <property type="entry name" value="QH_alpha"/>
    <property type="match status" value="1"/>
</dbReference>
<dbReference type="InterPro" id="IPR015184">
    <property type="entry name" value="QH-AmDH_asu_dom_IV"/>
</dbReference>
<dbReference type="Gene3D" id="2.40.128.120">
    <property type="entry name" value="Quinohemoprotein amine dehydrogenase alpha subunit, domain 2"/>
    <property type="match status" value="1"/>
</dbReference>
<evidence type="ECO:0000259" key="2">
    <source>
        <dbReference type="Pfam" id="PF09098"/>
    </source>
</evidence>
<dbReference type="InterPro" id="IPR036909">
    <property type="entry name" value="Cyt_c-like_dom_sf"/>
</dbReference>
<feature type="domain" description="Quinohemoprotein amine dehydrogenase alpha subunit" evidence="5">
    <location>
        <begin position="200"/>
        <end position="301"/>
    </location>
</feature>
<dbReference type="Pfam" id="PF09098">
    <property type="entry name" value="Dehyd-heme_bind"/>
    <property type="match status" value="1"/>
</dbReference>
<dbReference type="AlphaFoldDB" id="A0A0G9KPR5"/>
<dbReference type="GO" id="GO:0009055">
    <property type="term" value="F:electron transfer activity"/>
    <property type="evidence" value="ECO:0007669"/>
    <property type="project" value="InterPro"/>
</dbReference>
<feature type="domain" description="Quinohemoprotein amine dehydrogenase alpha subunit haem binding" evidence="2">
    <location>
        <begin position="30"/>
        <end position="191"/>
    </location>
</feature>
<dbReference type="EMBL" id="JAIW01000059">
    <property type="protein sequence ID" value="KLE08597.1"/>
    <property type="molecule type" value="Genomic_DNA"/>
</dbReference>
<organism evidence="6 7">
    <name type="scientific">Aliarcobacter butzleri L355</name>
    <dbReference type="NCBI Taxonomy" id="1447263"/>
    <lineage>
        <taxon>Bacteria</taxon>
        <taxon>Pseudomonadati</taxon>
        <taxon>Campylobacterota</taxon>
        <taxon>Epsilonproteobacteria</taxon>
        <taxon>Campylobacterales</taxon>
        <taxon>Arcobacteraceae</taxon>
        <taxon>Aliarcobacter</taxon>
    </lineage>
</organism>
<feature type="chain" id="PRO_5005198366" description="Quinohemoprotein amine dehydrogenase" evidence="1">
    <location>
        <begin position="26"/>
        <end position="526"/>
    </location>
</feature>
<dbReference type="SUPFAM" id="SSF69298">
    <property type="entry name" value="Quinohemoprotein amine dehydrogenase A chain, domain 3"/>
    <property type="match status" value="1"/>
</dbReference>
<dbReference type="InterPro" id="IPR015183">
    <property type="entry name" value="QH-AmDH_asu_dom_III"/>
</dbReference>
<dbReference type="InterPro" id="IPR013783">
    <property type="entry name" value="Ig-like_fold"/>
</dbReference>
<gene>
    <name evidence="6" type="ORF">AF80_08615</name>
</gene>
<feature type="signal peptide" evidence="1">
    <location>
        <begin position="1"/>
        <end position="25"/>
    </location>
</feature>
<dbReference type="InterPro" id="IPR015182">
    <property type="entry name" value="QH-AmDH_asu_heme-bd_dom"/>
</dbReference>
<dbReference type="SUPFAM" id="SSF81296">
    <property type="entry name" value="E set domains"/>
    <property type="match status" value="2"/>
</dbReference>
<evidence type="ECO:0000313" key="7">
    <source>
        <dbReference type="Proteomes" id="UP000035154"/>
    </source>
</evidence>
<dbReference type="RefSeq" id="WP_052943097.1">
    <property type="nucleotide sequence ID" value="NZ_JAIW01000059.1"/>
</dbReference>
<evidence type="ECO:0008006" key="8">
    <source>
        <dbReference type="Google" id="ProtNLM"/>
    </source>
</evidence>
<sequence length="526" mass="58683">MKTKSLNLMLKASISLFVGVVSLNAVDIDAKTIIDTKCIACHTETSQGLSRISEQRKTPEGWFMTIDRMQKDHGLVLSKKEEQSVVKYLSDNQGLNYEESSDFRYILEQTPNYQESFDNTSFVEMCSRCHSGARVGIQRRTLGEWKSLVNFHLGKFPTLEYQALSRDRDWLDIAQNEIVPYLAKTYGNDKKFELKEIDFEGSWNLFGHKLGEGDFTATLKLVQTSKDNYKVSLNGKFIDGKELNATGSAIVYSGYELRAKLDINGVSYNQIFAVNPKTLLLSGSMFETLHPEEHSFVKAVKSTNKQTEILGVYPTSLKSGATENLTIIGSNLTKDIKLSEGLKINKIVEQSSNKLVLDVTASSKYSVKQIDFTINSKKFDKQFTVYKKIDALSITPDYAISRVGDGGGAMPKQHAIFEAYGIIAGNDGKIGTSDDINIGKVNAKWSIEPFDEKAKEDEDVKYVGNIDSLTGRFTPSFAGPNPLRKFSTNNAGNIKVVATYKDGNKIYKADSHMMVTVQKWVNPPIN</sequence>
<dbReference type="GO" id="GO:0020037">
    <property type="term" value="F:heme binding"/>
    <property type="evidence" value="ECO:0007669"/>
    <property type="project" value="InterPro"/>
</dbReference>
<evidence type="ECO:0000259" key="3">
    <source>
        <dbReference type="Pfam" id="PF09099"/>
    </source>
</evidence>
<dbReference type="Pfam" id="PF09100">
    <property type="entry name" value="Qn_am_d_aIV"/>
    <property type="match status" value="1"/>
</dbReference>
<feature type="domain" description="Quinohemoprotein amine dehydrogenase alpha subunit" evidence="4">
    <location>
        <begin position="393"/>
        <end position="525"/>
    </location>
</feature>
<evidence type="ECO:0000259" key="4">
    <source>
        <dbReference type="Pfam" id="PF09100"/>
    </source>
</evidence>
<dbReference type="SUPFAM" id="SSF46626">
    <property type="entry name" value="Cytochrome c"/>
    <property type="match status" value="2"/>
</dbReference>
<protein>
    <recommendedName>
        <fullName evidence="8">Quinohemoprotein amine dehydrogenase</fullName>
    </recommendedName>
</protein>
<dbReference type="InterPro" id="IPR036718">
    <property type="entry name" value="H-AmDH_asu_dom2_sf"/>
</dbReference>
<dbReference type="InterPro" id="IPR009111">
    <property type="entry name" value="QH-AmDH_asu_dom2"/>
</dbReference>
<dbReference type="PATRIC" id="fig|1447263.3.peg.1677"/>
<dbReference type="Pfam" id="PF14930">
    <property type="entry name" value="Qn_am_d_aII"/>
    <property type="match status" value="1"/>
</dbReference>
<evidence type="ECO:0000313" key="6">
    <source>
        <dbReference type="EMBL" id="KLE08597.1"/>
    </source>
</evidence>
<comment type="caution">
    <text evidence="6">The sequence shown here is derived from an EMBL/GenBank/DDBJ whole genome shotgun (WGS) entry which is preliminary data.</text>
</comment>
<keyword evidence="1" id="KW-0732">Signal</keyword>
<dbReference type="Pfam" id="PF09099">
    <property type="entry name" value="Qn_am_d_aIII"/>
    <property type="match status" value="1"/>
</dbReference>
<feature type="domain" description="Quinohemoprotein amine dehydrogenase alpha subunit" evidence="3">
    <location>
        <begin position="307"/>
        <end position="386"/>
    </location>
</feature>
<name>A0A0G9KPR5_9BACT</name>
<reference evidence="6 7" key="1">
    <citation type="submission" date="2014-01" db="EMBL/GenBank/DDBJ databases">
        <title>Development of a Comparative Genomic Fingerprinting Assay for High Resolution Genotyping of Arcobacter butzleri.</title>
        <authorList>
            <person name="Webb A.L."/>
            <person name="Inglis G.D."/>
            <person name="Kruczkiewicz P."/>
            <person name="Selinger L.B."/>
            <person name="Taboada E.N."/>
        </authorList>
    </citation>
    <scope>NUCLEOTIDE SEQUENCE [LARGE SCALE GENOMIC DNA]</scope>
    <source>
        <strain evidence="6 7">L355</strain>
    </source>
</reference>
<dbReference type="Proteomes" id="UP000035154">
    <property type="component" value="Unassembled WGS sequence"/>
</dbReference>
<evidence type="ECO:0000259" key="5">
    <source>
        <dbReference type="Pfam" id="PF14930"/>
    </source>
</evidence>
<dbReference type="InterPro" id="IPR023887">
    <property type="entry name" value="QH-AmDH_asu"/>
</dbReference>
<evidence type="ECO:0000256" key="1">
    <source>
        <dbReference type="SAM" id="SignalP"/>
    </source>
</evidence>